<dbReference type="GO" id="GO:0005737">
    <property type="term" value="C:cytoplasm"/>
    <property type="evidence" value="ECO:0007669"/>
    <property type="project" value="TreeGrafter"/>
</dbReference>
<name>A0A4D6YL68_9GAMM</name>
<protein>
    <recommendedName>
        <fullName evidence="9">Dihydrolipoamide acetyltransferase component of pyruvate dehydrogenase complex</fullName>
        <ecNumber evidence="9">2.3.1.-</ecNumber>
    </recommendedName>
</protein>
<sequence length="449" mass="50648">MQCKNLILIQKKLIHVFFKRSIMDVIIQVPNIGFEEAEIIEILVNVGDIIESDQGIVTVEGQKASIEIPTTISGVVKKIFVAVGDIVIPGTEVVMITSNQKKENNNSLLKSSSLNNDDNTYHITNKFKTSIKQTNIPHLSYKTLLHASPAVRRLSRENNINLDDVKPSGPKGRILKQDVELFLKNKEVLHDNVNIKQYHQDDNDALLMKKTNINSDQFGVIESLKLSSIQKKVSINLSKSWKTIPHVTHFDEIDVTQLEKFRKKLNMNIDDNVKKITLLPFIIKSLIQSLQLFSKFNSSFDEKNNLIIFKKYINIGIAVDIEDGLTVPVLKNSEQYSIQQIAKNIDNLVENARNHTLNVSDLKGSSFTVSNLGKIGGTGFTPIINYPEVAILGLSQMCIKPIWNNDKFIPRSVIPISLTYDHRIINGLESAKFIDFLKKNISSMNFLLS</sequence>
<evidence type="ECO:0000259" key="11">
    <source>
        <dbReference type="PROSITE" id="PS51826"/>
    </source>
</evidence>
<dbReference type="EMBL" id="CP034852">
    <property type="protein sequence ID" value="QCI26710.1"/>
    <property type="molecule type" value="Genomic_DNA"/>
</dbReference>
<comment type="cofactor">
    <cofactor evidence="1 9">
        <name>(R)-lipoate</name>
        <dbReference type="ChEBI" id="CHEBI:83088"/>
    </cofactor>
</comment>
<dbReference type="SUPFAM" id="SSF52777">
    <property type="entry name" value="CoA-dependent acyltransferases"/>
    <property type="match status" value="1"/>
</dbReference>
<dbReference type="PROSITE" id="PS50968">
    <property type="entry name" value="BIOTINYL_LIPOYL"/>
    <property type="match status" value="1"/>
</dbReference>
<dbReference type="Pfam" id="PF00364">
    <property type="entry name" value="Biotin_lipoyl"/>
    <property type="match status" value="1"/>
</dbReference>
<dbReference type="OrthoDB" id="9805770at2"/>
<dbReference type="InterPro" id="IPR023213">
    <property type="entry name" value="CAT-like_dom_sf"/>
</dbReference>
<evidence type="ECO:0000256" key="1">
    <source>
        <dbReference type="ARBA" id="ARBA00001938"/>
    </source>
</evidence>
<dbReference type="InterPro" id="IPR004167">
    <property type="entry name" value="PSBD"/>
</dbReference>
<accession>A0A4D6YL68</accession>
<comment type="function">
    <text evidence="7">The pyruvate dehydrogenase complex catalyzes the overall conversion of pyruvate to acetyl-CoA and CO(2). It contains multiple copies of three enzymatic components: pyruvate dehydrogenase (E1), dihydrolipoamide acetyltransferase (E2) and lipoamide dehydrogenase (E3).</text>
</comment>
<evidence type="ECO:0000256" key="3">
    <source>
        <dbReference type="ARBA" id="ARBA00011484"/>
    </source>
</evidence>
<comment type="similarity">
    <text evidence="2 9">Belongs to the 2-oxoacid dehydrogenase family.</text>
</comment>
<evidence type="ECO:0000313" key="12">
    <source>
        <dbReference type="EMBL" id="QCI26710.1"/>
    </source>
</evidence>
<dbReference type="GO" id="GO:0006086">
    <property type="term" value="P:pyruvate decarboxylation to acetyl-CoA"/>
    <property type="evidence" value="ECO:0007669"/>
    <property type="project" value="TreeGrafter"/>
</dbReference>
<keyword evidence="5 9" id="KW-0450">Lipoyl</keyword>
<dbReference type="Pfam" id="PF02817">
    <property type="entry name" value="E3_binding"/>
    <property type="match status" value="1"/>
</dbReference>
<dbReference type="InterPro" id="IPR003016">
    <property type="entry name" value="2-oxoA_DH_lipoyl-BS"/>
</dbReference>
<evidence type="ECO:0000256" key="9">
    <source>
        <dbReference type="RuleBase" id="RU003423"/>
    </source>
</evidence>
<dbReference type="Pfam" id="PF00198">
    <property type="entry name" value="2-oxoacid_dh"/>
    <property type="match status" value="1"/>
</dbReference>
<dbReference type="InterPro" id="IPR011053">
    <property type="entry name" value="Single_hybrid_motif"/>
</dbReference>
<dbReference type="FunFam" id="3.30.559.10:FF:000007">
    <property type="entry name" value="Dihydrolipoamide acetyltransferase component of pyruvate dehydrogenase complex"/>
    <property type="match status" value="1"/>
</dbReference>
<dbReference type="InterPro" id="IPR036625">
    <property type="entry name" value="E3-bd_dom_sf"/>
</dbReference>
<dbReference type="PROSITE" id="PS51826">
    <property type="entry name" value="PSBD"/>
    <property type="match status" value="1"/>
</dbReference>
<dbReference type="PANTHER" id="PTHR43178:SF2">
    <property type="entry name" value="DIHYDROLIPOYLLYSINE-RESIDUE ACETYLTRANSFERASE COMPONENT OF PYRUVATE DEHYDROGENASE COMPLEX"/>
    <property type="match status" value="1"/>
</dbReference>
<reference evidence="12 13" key="2">
    <citation type="submission" date="2019-05" db="EMBL/GenBank/DDBJ databases">
        <title>Genome evolution of the obligate endosymbiont Buchnera aphidicola.</title>
        <authorList>
            <person name="Moran N.A."/>
        </authorList>
    </citation>
    <scope>NUCLEOTIDE SEQUENCE [LARGE SCALE GENOMIC DNA]</scope>
    <source>
        <strain evidence="12 13">Tca</strain>
    </source>
</reference>
<evidence type="ECO:0000256" key="2">
    <source>
        <dbReference type="ARBA" id="ARBA00007317"/>
    </source>
</evidence>
<dbReference type="PANTHER" id="PTHR43178">
    <property type="entry name" value="DIHYDROLIPOAMIDE ACETYLTRANSFERASE COMPONENT OF PYRUVATE DEHYDROGENASE COMPLEX"/>
    <property type="match status" value="1"/>
</dbReference>
<dbReference type="Gene3D" id="3.30.559.10">
    <property type="entry name" value="Chloramphenicol acetyltransferase-like domain"/>
    <property type="match status" value="1"/>
</dbReference>
<dbReference type="EC" id="2.3.1.-" evidence="9"/>
<evidence type="ECO:0000313" key="13">
    <source>
        <dbReference type="Proteomes" id="UP000298782"/>
    </source>
</evidence>
<dbReference type="Gene3D" id="2.40.50.100">
    <property type="match status" value="1"/>
</dbReference>
<evidence type="ECO:0000256" key="5">
    <source>
        <dbReference type="ARBA" id="ARBA00022823"/>
    </source>
</evidence>
<dbReference type="SUPFAM" id="SSF47005">
    <property type="entry name" value="Peripheral subunit-binding domain of 2-oxo acid dehydrogenase complex"/>
    <property type="match status" value="1"/>
</dbReference>
<dbReference type="InterPro" id="IPR000089">
    <property type="entry name" value="Biotin_lipoyl"/>
</dbReference>
<keyword evidence="6 9" id="KW-0012">Acyltransferase</keyword>
<dbReference type="PROSITE" id="PS00189">
    <property type="entry name" value="LIPOYL"/>
    <property type="match status" value="1"/>
</dbReference>
<keyword evidence="13" id="KW-1185">Reference proteome</keyword>
<dbReference type="CDD" id="cd06849">
    <property type="entry name" value="lipoyl_domain"/>
    <property type="match status" value="1"/>
</dbReference>
<dbReference type="InterPro" id="IPR001078">
    <property type="entry name" value="2-oxoacid_DH_actylTfrase"/>
</dbReference>
<dbReference type="GO" id="GO:0004742">
    <property type="term" value="F:dihydrolipoyllysine-residue acetyltransferase activity"/>
    <property type="evidence" value="ECO:0007669"/>
    <property type="project" value="UniProtKB-EC"/>
</dbReference>
<dbReference type="GO" id="GO:0031405">
    <property type="term" value="F:lipoic acid binding"/>
    <property type="evidence" value="ECO:0007669"/>
    <property type="project" value="TreeGrafter"/>
</dbReference>
<dbReference type="AlphaFoldDB" id="A0A4D6YL68"/>
<evidence type="ECO:0000259" key="10">
    <source>
        <dbReference type="PROSITE" id="PS50968"/>
    </source>
</evidence>
<evidence type="ECO:0000256" key="6">
    <source>
        <dbReference type="ARBA" id="ARBA00023315"/>
    </source>
</evidence>
<feature type="domain" description="Lipoyl-binding" evidence="10">
    <location>
        <begin position="24"/>
        <end position="97"/>
    </location>
</feature>
<gene>
    <name evidence="12" type="ORF">D9V80_00830</name>
</gene>
<dbReference type="SUPFAM" id="SSF51230">
    <property type="entry name" value="Single hybrid motif"/>
    <property type="match status" value="1"/>
</dbReference>
<evidence type="ECO:0000256" key="7">
    <source>
        <dbReference type="ARBA" id="ARBA00025211"/>
    </source>
</evidence>
<comment type="catalytic activity">
    <reaction evidence="8">
        <text>N(6)-[(R)-dihydrolipoyl]-L-lysyl-[protein] + acetyl-CoA = N(6)-[(R)-S(8)-acetyldihydrolipoyl]-L-lysyl-[protein] + CoA</text>
        <dbReference type="Rhea" id="RHEA:17017"/>
        <dbReference type="Rhea" id="RHEA-COMP:10475"/>
        <dbReference type="Rhea" id="RHEA-COMP:10478"/>
        <dbReference type="ChEBI" id="CHEBI:57287"/>
        <dbReference type="ChEBI" id="CHEBI:57288"/>
        <dbReference type="ChEBI" id="CHEBI:83100"/>
        <dbReference type="ChEBI" id="CHEBI:83111"/>
        <dbReference type="EC" id="2.3.1.12"/>
    </reaction>
</comment>
<feature type="domain" description="Peripheral subunit-binding (PSBD)" evidence="11">
    <location>
        <begin position="146"/>
        <end position="183"/>
    </location>
</feature>
<proteinExistence type="inferred from homology"/>
<evidence type="ECO:0000256" key="8">
    <source>
        <dbReference type="ARBA" id="ARBA00048370"/>
    </source>
</evidence>
<dbReference type="Proteomes" id="UP000298782">
    <property type="component" value="Chromosome"/>
</dbReference>
<evidence type="ECO:0000256" key="4">
    <source>
        <dbReference type="ARBA" id="ARBA00022679"/>
    </source>
</evidence>
<keyword evidence="4 9" id="KW-0808">Transferase</keyword>
<reference evidence="12 13" key="1">
    <citation type="submission" date="2018-12" db="EMBL/GenBank/DDBJ databases">
        <authorList>
            <person name="Chong R.A."/>
        </authorList>
    </citation>
    <scope>NUCLEOTIDE SEQUENCE [LARGE SCALE GENOMIC DNA]</scope>
    <source>
        <strain evidence="12 13">Tca</strain>
    </source>
</reference>
<dbReference type="Gene3D" id="4.10.320.10">
    <property type="entry name" value="E3-binding domain"/>
    <property type="match status" value="1"/>
</dbReference>
<comment type="subunit">
    <text evidence="3">Forms a 24-polypeptide structural core with octahedral symmetry.</text>
</comment>
<dbReference type="InterPro" id="IPR050743">
    <property type="entry name" value="2-oxoacid_DH_E2_comp"/>
</dbReference>
<organism evidence="12 13">
    <name type="scientific">Buchnera aphidicola</name>
    <name type="common">Thelaxes californica</name>
    <dbReference type="NCBI Taxonomy" id="1315998"/>
    <lineage>
        <taxon>Bacteria</taxon>
        <taxon>Pseudomonadati</taxon>
        <taxon>Pseudomonadota</taxon>
        <taxon>Gammaproteobacteria</taxon>
        <taxon>Enterobacterales</taxon>
        <taxon>Erwiniaceae</taxon>
        <taxon>Buchnera</taxon>
    </lineage>
</organism>